<comment type="caution">
    <text evidence="1">The sequence shown here is derived from an EMBL/GenBank/DDBJ whole genome shotgun (WGS) entry which is preliminary data.</text>
</comment>
<organism evidence="1 2">
    <name type="scientific">Halomonas dongshanensis</name>
    <dbReference type="NCBI Taxonomy" id="2890835"/>
    <lineage>
        <taxon>Bacteria</taxon>
        <taxon>Pseudomonadati</taxon>
        <taxon>Pseudomonadota</taxon>
        <taxon>Gammaproteobacteria</taxon>
        <taxon>Oceanospirillales</taxon>
        <taxon>Halomonadaceae</taxon>
        <taxon>Halomonas</taxon>
    </lineage>
</organism>
<name>A0ABT2ECU2_9GAMM</name>
<evidence type="ECO:0008006" key="3">
    <source>
        <dbReference type="Google" id="ProtNLM"/>
    </source>
</evidence>
<dbReference type="Proteomes" id="UP001165542">
    <property type="component" value="Unassembled WGS sequence"/>
</dbReference>
<dbReference type="RefSeq" id="WP_259035883.1">
    <property type="nucleotide sequence ID" value="NZ_JAJISC010000003.1"/>
</dbReference>
<sequence>MYIDSNYQPQVLASALARYRDGFDPALIELPETAVFPHLIPVQPATARKARTTGLLLGKPAPRFVKHGRTVRYRLKDVFDWLADGDTYASTADAALSKAVMT</sequence>
<gene>
    <name evidence="1" type="ORF">LLY24_08645</name>
</gene>
<reference evidence="1" key="1">
    <citation type="submission" date="2021-11" db="EMBL/GenBank/DDBJ databases">
        <title>Halomonas sp., isolated from a coastal aquaculture zone in Dongshan Bay.</title>
        <authorList>
            <person name="Lin W."/>
        </authorList>
    </citation>
    <scope>NUCLEOTIDE SEQUENCE</scope>
    <source>
        <strain evidence="1">Yzlin-01</strain>
    </source>
</reference>
<keyword evidence="2" id="KW-1185">Reference proteome</keyword>
<accession>A0ABT2ECU2</accession>
<protein>
    <recommendedName>
        <fullName evidence="3">DNA-binding protein</fullName>
    </recommendedName>
</protein>
<dbReference type="EMBL" id="JAJISC010000003">
    <property type="protein sequence ID" value="MCS2609381.1"/>
    <property type="molecule type" value="Genomic_DNA"/>
</dbReference>
<evidence type="ECO:0000313" key="2">
    <source>
        <dbReference type="Proteomes" id="UP001165542"/>
    </source>
</evidence>
<evidence type="ECO:0000313" key="1">
    <source>
        <dbReference type="EMBL" id="MCS2609381.1"/>
    </source>
</evidence>
<proteinExistence type="predicted"/>